<keyword evidence="2" id="KW-1185">Reference proteome</keyword>
<protein>
    <submittedName>
        <fullName evidence="1">Uncharacterized protein</fullName>
    </submittedName>
</protein>
<comment type="caution">
    <text evidence="1">The sequence shown here is derived from an EMBL/GenBank/DDBJ whole genome shotgun (WGS) entry which is preliminary data.</text>
</comment>
<organism evidence="1 2">
    <name type="scientific">Catharanthus roseus</name>
    <name type="common">Madagascar periwinkle</name>
    <name type="synonym">Vinca rosea</name>
    <dbReference type="NCBI Taxonomy" id="4058"/>
    <lineage>
        <taxon>Eukaryota</taxon>
        <taxon>Viridiplantae</taxon>
        <taxon>Streptophyta</taxon>
        <taxon>Embryophyta</taxon>
        <taxon>Tracheophyta</taxon>
        <taxon>Spermatophyta</taxon>
        <taxon>Magnoliopsida</taxon>
        <taxon>eudicotyledons</taxon>
        <taxon>Gunneridae</taxon>
        <taxon>Pentapetalae</taxon>
        <taxon>asterids</taxon>
        <taxon>lamiids</taxon>
        <taxon>Gentianales</taxon>
        <taxon>Apocynaceae</taxon>
        <taxon>Rauvolfioideae</taxon>
        <taxon>Vinceae</taxon>
        <taxon>Catharanthinae</taxon>
        <taxon>Catharanthus</taxon>
    </lineage>
</organism>
<dbReference type="Proteomes" id="UP001060085">
    <property type="component" value="Linkage Group LG07"/>
</dbReference>
<proteinExistence type="predicted"/>
<dbReference type="EMBL" id="CM044707">
    <property type="protein sequence ID" value="KAI5653367.1"/>
    <property type="molecule type" value="Genomic_DNA"/>
</dbReference>
<accession>A0ACB9ZXM1</accession>
<evidence type="ECO:0000313" key="2">
    <source>
        <dbReference type="Proteomes" id="UP001060085"/>
    </source>
</evidence>
<sequence>MNENSIEKEDCNEFKEEERLEEKERLVERSCIFDSTSILSKESEHFECSMEKEYEFEKSESINEFFIEKQESIKKEKKEKEVVALDKIKVVSVFTYQTNSILVSDSSCVQKVLLQNMENEGSLDYKIYKTISFFTPTSYLCFDHFLKETKLNSFALIFYRISLEHPCTWTSMLGRNHTMEFEEKEEMVGKEPSLCH</sequence>
<name>A0ACB9ZXM1_CATRO</name>
<evidence type="ECO:0000313" key="1">
    <source>
        <dbReference type="EMBL" id="KAI5653367.1"/>
    </source>
</evidence>
<reference evidence="2" key="1">
    <citation type="journal article" date="2023" name="Nat. Plants">
        <title>Single-cell RNA sequencing provides a high-resolution roadmap for understanding the multicellular compartmentation of specialized metabolism.</title>
        <authorList>
            <person name="Sun S."/>
            <person name="Shen X."/>
            <person name="Li Y."/>
            <person name="Li Y."/>
            <person name="Wang S."/>
            <person name="Li R."/>
            <person name="Zhang H."/>
            <person name="Shen G."/>
            <person name="Guo B."/>
            <person name="Wei J."/>
            <person name="Xu J."/>
            <person name="St-Pierre B."/>
            <person name="Chen S."/>
            <person name="Sun C."/>
        </authorList>
    </citation>
    <scope>NUCLEOTIDE SEQUENCE [LARGE SCALE GENOMIC DNA]</scope>
</reference>
<gene>
    <name evidence="1" type="ORF">M9H77_30554</name>
</gene>